<keyword evidence="4" id="KW-0963">Cytoplasm</keyword>
<dbReference type="InterPro" id="IPR029028">
    <property type="entry name" value="Alpha/beta_knot_MTases"/>
</dbReference>
<dbReference type="CDD" id="cd18084">
    <property type="entry name" value="RsmE-like"/>
    <property type="match status" value="1"/>
</dbReference>
<name>A0A0F9NN86_9ZZZZ</name>
<evidence type="ECO:0000259" key="12">
    <source>
        <dbReference type="Pfam" id="PF20260"/>
    </source>
</evidence>
<dbReference type="PANTHER" id="PTHR30027:SF3">
    <property type="entry name" value="16S RRNA (URACIL(1498)-N(3))-METHYLTRANSFERASE"/>
    <property type="match status" value="1"/>
</dbReference>
<evidence type="ECO:0000256" key="2">
    <source>
        <dbReference type="ARBA" id="ARBA00005528"/>
    </source>
</evidence>
<comment type="similarity">
    <text evidence="2">Belongs to the RNA methyltransferase RsmE family.</text>
</comment>
<dbReference type="InterPro" id="IPR015947">
    <property type="entry name" value="PUA-like_sf"/>
</dbReference>
<protein>
    <recommendedName>
        <fullName evidence="3">16S rRNA (uracil(1498)-N(3))-methyltransferase</fullName>
        <ecNumber evidence="3">2.1.1.193</ecNumber>
    </recommendedName>
</protein>
<dbReference type="SUPFAM" id="SSF88697">
    <property type="entry name" value="PUA domain-like"/>
    <property type="match status" value="1"/>
</dbReference>
<dbReference type="NCBIfam" id="NF008692">
    <property type="entry name" value="PRK11713.1-5"/>
    <property type="match status" value="1"/>
</dbReference>
<dbReference type="PANTHER" id="PTHR30027">
    <property type="entry name" value="RIBOSOMAL RNA SMALL SUBUNIT METHYLTRANSFERASE E"/>
    <property type="match status" value="1"/>
</dbReference>
<evidence type="ECO:0000256" key="3">
    <source>
        <dbReference type="ARBA" id="ARBA00012328"/>
    </source>
</evidence>
<keyword evidence="8" id="KW-0949">S-adenosyl-L-methionine</keyword>
<comment type="subcellular location">
    <subcellularLocation>
        <location evidence="1">Cytoplasm</location>
    </subcellularLocation>
</comment>
<evidence type="ECO:0000256" key="5">
    <source>
        <dbReference type="ARBA" id="ARBA00022552"/>
    </source>
</evidence>
<dbReference type="NCBIfam" id="TIGR00046">
    <property type="entry name" value="RsmE family RNA methyltransferase"/>
    <property type="match status" value="1"/>
</dbReference>
<dbReference type="Pfam" id="PF20260">
    <property type="entry name" value="PUA_4"/>
    <property type="match status" value="1"/>
</dbReference>
<reference evidence="13" key="1">
    <citation type="journal article" date="2015" name="Nature">
        <title>Complex archaea that bridge the gap between prokaryotes and eukaryotes.</title>
        <authorList>
            <person name="Spang A."/>
            <person name="Saw J.H."/>
            <person name="Jorgensen S.L."/>
            <person name="Zaremba-Niedzwiedzka K."/>
            <person name="Martijn J."/>
            <person name="Lind A.E."/>
            <person name="van Eijk R."/>
            <person name="Schleper C."/>
            <person name="Guy L."/>
            <person name="Ettema T.J."/>
        </authorList>
    </citation>
    <scope>NUCLEOTIDE SEQUENCE</scope>
</reference>
<evidence type="ECO:0000256" key="6">
    <source>
        <dbReference type="ARBA" id="ARBA00022603"/>
    </source>
</evidence>
<dbReference type="Pfam" id="PF04452">
    <property type="entry name" value="Methyltrans_RNA"/>
    <property type="match status" value="1"/>
</dbReference>
<comment type="function">
    <text evidence="9">Specifically methylates the N3 position of the uracil ring of uridine 1498 (m3U1498) in 16S rRNA. Acts on the fully assembled 30S ribosomal subunit.</text>
</comment>
<keyword evidence="5" id="KW-0698">rRNA processing</keyword>
<dbReference type="Gene3D" id="2.40.240.20">
    <property type="entry name" value="Hypothetical PUA domain-like, domain 1"/>
    <property type="match status" value="1"/>
</dbReference>
<evidence type="ECO:0000256" key="7">
    <source>
        <dbReference type="ARBA" id="ARBA00022679"/>
    </source>
</evidence>
<dbReference type="InterPro" id="IPR006700">
    <property type="entry name" value="RsmE"/>
</dbReference>
<feature type="domain" description="Ribosomal RNA small subunit methyltransferase E methyltransferase" evidence="11">
    <location>
        <begin position="75"/>
        <end position="235"/>
    </location>
</feature>
<dbReference type="GO" id="GO:0005737">
    <property type="term" value="C:cytoplasm"/>
    <property type="evidence" value="ECO:0007669"/>
    <property type="project" value="UniProtKB-SubCell"/>
</dbReference>
<accession>A0A0F9NN86</accession>
<dbReference type="Gene3D" id="3.40.1280.10">
    <property type="match status" value="1"/>
</dbReference>
<evidence type="ECO:0000259" key="11">
    <source>
        <dbReference type="Pfam" id="PF04452"/>
    </source>
</evidence>
<gene>
    <name evidence="13" type="ORF">LCGC14_1005390</name>
</gene>
<comment type="catalytic activity">
    <reaction evidence="10">
        <text>uridine(1498) in 16S rRNA + S-adenosyl-L-methionine = N(3)-methyluridine(1498) in 16S rRNA + S-adenosyl-L-homocysteine + H(+)</text>
        <dbReference type="Rhea" id="RHEA:42920"/>
        <dbReference type="Rhea" id="RHEA-COMP:10283"/>
        <dbReference type="Rhea" id="RHEA-COMP:10284"/>
        <dbReference type="ChEBI" id="CHEBI:15378"/>
        <dbReference type="ChEBI" id="CHEBI:57856"/>
        <dbReference type="ChEBI" id="CHEBI:59789"/>
        <dbReference type="ChEBI" id="CHEBI:65315"/>
        <dbReference type="ChEBI" id="CHEBI:74502"/>
        <dbReference type="EC" id="2.1.1.193"/>
    </reaction>
</comment>
<evidence type="ECO:0000256" key="4">
    <source>
        <dbReference type="ARBA" id="ARBA00022490"/>
    </source>
</evidence>
<dbReference type="EC" id="2.1.1.193" evidence="3"/>
<feature type="domain" description="Ribosomal RNA small subunit methyltransferase E PUA-like" evidence="12">
    <location>
        <begin position="20"/>
        <end position="65"/>
    </location>
</feature>
<dbReference type="InterPro" id="IPR046886">
    <property type="entry name" value="RsmE_MTase_dom"/>
</dbReference>
<evidence type="ECO:0000313" key="13">
    <source>
        <dbReference type="EMBL" id="KKN13537.1"/>
    </source>
</evidence>
<keyword evidence="7" id="KW-0808">Transferase</keyword>
<evidence type="ECO:0000256" key="8">
    <source>
        <dbReference type="ARBA" id="ARBA00022691"/>
    </source>
</evidence>
<proteinExistence type="inferred from homology"/>
<dbReference type="PIRSF" id="PIRSF015601">
    <property type="entry name" value="MTase_slr0722"/>
    <property type="match status" value="1"/>
</dbReference>
<dbReference type="EMBL" id="LAZR01003913">
    <property type="protein sequence ID" value="KKN13537.1"/>
    <property type="molecule type" value="Genomic_DNA"/>
</dbReference>
<dbReference type="GO" id="GO:0070042">
    <property type="term" value="F:rRNA (uridine-N3-)-methyltransferase activity"/>
    <property type="evidence" value="ECO:0007669"/>
    <property type="project" value="TreeGrafter"/>
</dbReference>
<organism evidence="13">
    <name type="scientific">marine sediment metagenome</name>
    <dbReference type="NCBI Taxonomy" id="412755"/>
    <lineage>
        <taxon>unclassified sequences</taxon>
        <taxon>metagenomes</taxon>
        <taxon>ecological metagenomes</taxon>
    </lineage>
</organism>
<evidence type="ECO:0000256" key="10">
    <source>
        <dbReference type="ARBA" id="ARBA00047944"/>
    </source>
</evidence>
<dbReference type="SUPFAM" id="SSF75217">
    <property type="entry name" value="alpha/beta knot"/>
    <property type="match status" value="1"/>
</dbReference>
<dbReference type="GO" id="GO:0070475">
    <property type="term" value="P:rRNA base methylation"/>
    <property type="evidence" value="ECO:0007669"/>
    <property type="project" value="TreeGrafter"/>
</dbReference>
<dbReference type="InterPro" id="IPR046887">
    <property type="entry name" value="RsmE_PUA-like"/>
</dbReference>
<evidence type="ECO:0000256" key="1">
    <source>
        <dbReference type="ARBA" id="ARBA00004496"/>
    </source>
</evidence>
<dbReference type="AlphaFoldDB" id="A0A0F9NN86"/>
<comment type="caution">
    <text evidence="13">The sequence shown here is derived from an EMBL/GenBank/DDBJ whole genome shotgun (WGS) entry which is preliminary data.</text>
</comment>
<evidence type="ECO:0000256" key="9">
    <source>
        <dbReference type="ARBA" id="ARBA00025699"/>
    </source>
</evidence>
<keyword evidence="6" id="KW-0489">Methyltransferase</keyword>
<sequence length="246" mass="26819">MRTPRIYTDSPLSEGAQAELDENAAQHVGRVLRMQSGQALRLFNGDGQDYPATITEAGKKRVEVLVGAPEPNHTESPLQIVLGQALSKGDRMDYAVQKAVEMGVTCIVPLTTEHCEVKLKGDRADKRLRHWQSIAVSAAEQCGRARVPQILPVMTVAQWLEQSRDCDLRLVLHHRTAQALGSMNKPGRIALMIGPEGGLTAEEITQAEKEGFLPVALGPRVLRTETAPVAAMALCQWLWGDSGSLK</sequence>
<dbReference type="InterPro" id="IPR029026">
    <property type="entry name" value="tRNA_m1G_MTases_N"/>
</dbReference>